<keyword evidence="7" id="KW-0472">Membrane</keyword>
<dbReference type="AlphaFoldDB" id="A0A0G1FCU6"/>
<feature type="domain" description="AMP-dependent synthetase/ligase" evidence="8">
    <location>
        <begin position="55"/>
        <end position="407"/>
    </location>
</feature>
<comment type="caution">
    <text evidence="10">The sequence shown here is derived from an EMBL/GenBank/DDBJ whole genome shotgun (WGS) entry which is preliminary data.</text>
</comment>
<dbReference type="Pfam" id="PF13193">
    <property type="entry name" value="AMP-binding_C"/>
    <property type="match status" value="1"/>
</dbReference>
<evidence type="ECO:0000313" key="10">
    <source>
        <dbReference type="EMBL" id="KKS84683.1"/>
    </source>
</evidence>
<evidence type="ECO:0000256" key="5">
    <source>
        <dbReference type="ARBA" id="ARBA00022840"/>
    </source>
</evidence>
<dbReference type="GO" id="GO:0006085">
    <property type="term" value="P:acetyl-CoA biosynthetic process"/>
    <property type="evidence" value="ECO:0007669"/>
    <property type="project" value="TreeGrafter"/>
</dbReference>
<evidence type="ECO:0000259" key="9">
    <source>
        <dbReference type="Pfam" id="PF13193"/>
    </source>
</evidence>
<keyword evidence="7" id="KW-0812">Transmembrane</keyword>
<dbReference type="EMBL" id="LCFB01000015">
    <property type="protein sequence ID" value="KKS84683.1"/>
    <property type="molecule type" value="Genomic_DNA"/>
</dbReference>
<keyword evidence="4" id="KW-0547">Nucleotide-binding</keyword>
<dbReference type="EC" id="6.2.1.1" evidence="2"/>
<evidence type="ECO:0000256" key="4">
    <source>
        <dbReference type="ARBA" id="ARBA00022741"/>
    </source>
</evidence>
<dbReference type="NCBIfam" id="NF003313">
    <property type="entry name" value="PRK04319.1"/>
    <property type="match status" value="1"/>
</dbReference>
<evidence type="ECO:0000259" key="8">
    <source>
        <dbReference type="Pfam" id="PF00501"/>
    </source>
</evidence>
<keyword evidence="5" id="KW-0067">ATP-binding</keyword>
<comment type="similarity">
    <text evidence="1">Belongs to the ATP-dependent AMP-binding enzyme family.</text>
</comment>
<evidence type="ECO:0000256" key="7">
    <source>
        <dbReference type="SAM" id="Phobius"/>
    </source>
</evidence>
<dbReference type="InterPro" id="IPR045851">
    <property type="entry name" value="AMP-bd_C_sf"/>
</dbReference>
<protein>
    <recommendedName>
        <fullName evidence="2">acetate--CoA ligase</fullName>
        <ecNumber evidence="2">6.2.1.1</ecNumber>
    </recommendedName>
</protein>
<dbReference type="InterPro" id="IPR042099">
    <property type="entry name" value="ANL_N_sf"/>
</dbReference>
<evidence type="ECO:0000256" key="2">
    <source>
        <dbReference type="ARBA" id="ARBA00013275"/>
    </source>
</evidence>
<dbReference type="Proteomes" id="UP000034543">
    <property type="component" value="Unassembled WGS sequence"/>
</dbReference>
<keyword evidence="7" id="KW-1133">Transmembrane helix</keyword>
<evidence type="ECO:0000313" key="11">
    <source>
        <dbReference type="Proteomes" id="UP000034543"/>
    </source>
</evidence>
<sequence>MKSVLYKKTKKDFKILPNLEDYERTYERFNWKDWEKELAWFEDGKINAAYNAVDRHVDTWRKNKIALYWEDDDGTQKKYTFEDVALASNKMGNILKDFDVGRGDRVFIFLPRIPELFFSFLGILKIGAIAGTLFSAFQEQALEDRLANSDAKVLITNSELKPRVDKIRNKLPNLKHILVVDTESFTKTFAHTSSELHISHMDPEDYAFMLYTSGTTGKPKGIVHGHGTVLQQYLTAKWVLDLKDEDTYWCTADPGWVTGIAYEILGSWACGVTSVIFAGRFDPKRWYQILEKYRITVWYTAPTAIRMLMPKGTQLVKQFDFSSLRHMCSVGEPLNPEAITWAISAFGMPFHDTWWQTETGAMCIVNFPCMDIKIGAMGKPFPGLTAAIVDDQGKVLKDNEEGNIALKPGWPSMMQTVWRRPQKYKSYFVNNWYITGDRGMRDKDGYFWFIGRADDVIKTSGERVGPFEVESALVAHPAVIEAGVIGKPDPLRGEIIKAFVVLQSDQQAAISNKKVGDKLKEELSQFVKKHLAGHAYPREIEFIDKLPKTRSGKIMRRILKAKEMGLPVGDTSTLEEY</sequence>
<dbReference type="PROSITE" id="PS00455">
    <property type="entry name" value="AMP_BINDING"/>
    <property type="match status" value="1"/>
</dbReference>
<dbReference type="GO" id="GO:0005524">
    <property type="term" value="F:ATP binding"/>
    <property type="evidence" value="ECO:0007669"/>
    <property type="project" value="UniProtKB-KW"/>
</dbReference>
<accession>A0A0G1FCU6</accession>
<proteinExistence type="inferred from homology"/>
<dbReference type="PATRIC" id="fig|1618436.3.peg.806"/>
<dbReference type="PANTHER" id="PTHR24095">
    <property type="entry name" value="ACETYL-COENZYME A SYNTHETASE"/>
    <property type="match status" value="1"/>
</dbReference>
<feature type="domain" description="AMP-binding enzyme C-terminal" evidence="9">
    <location>
        <begin position="468"/>
        <end position="553"/>
    </location>
</feature>
<dbReference type="GO" id="GO:0003987">
    <property type="term" value="F:acetate-CoA ligase activity"/>
    <property type="evidence" value="ECO:0007669"/>
    <property type="project" value="UniProtKB-EC"/>
</dbReference>
<dbReference type="InterPro" id="IPR000873">
    <property type="entry name" value="AMP-dep_synth/lig_dom"/>
</dbReference>
<dbReference type="GO" id="GO:0005829">
    <property type="term" value="C:cytosol"/>
    <property type="evidence" value="ECO:0007669"/>
    <property type="project" value="TreeGrafter"/>
</dbReference>
<name>A0A0G1FCU6_9BACT</name>
<dbReference type="InterPro" id="IPR025110">
    <property type="entry name" value="AMP-bd_C"/>
</dbReference>
<dbReference type="STRING" id="1618436.UV59_C0015G0006"/>
<evidence type="ECO:0000256" key="1">
    <source>
        <dbReference type="ARBA" id="ARBA00006432"/>
    </source>
</evidence>
<dbReference type="PANTHER" id="PTHR24095:SF14">
    <property type="entry name" value="ACETYL-COENZYME A SYNTHETASE 1"/>
    <property type="match status" value="1"/>
</dbReference>
<dbReference type="SUPFAM" id="SSF56801">
    <property type="entry name" value="Acetyl-CoA synthetase-like"/>
    <property type="match status" value="1"/>
</dbReference>
<dbReference type="Gene3D" id="3.30.300.30">
    <property type="match status" value="1"/>
</dbReference>
<keyword evidence="6" id="KW-0007">Acetylation</keyword>
<organism evidence="10 11">
    <name type="scientific">Candidatus Gottesmanbacteria bacterium GW2011_GWA1_43_11</name>
    <dbReference type="NCBI Taxonomy" id="1618436"/>
    <lineage>
        <taxon>Bacteria</taxon>
        <taxon>Candidatus Gottesmaniibacteriota</taxon>
    </lineage>
</organism>
<dbReference type="InterPro" id="IPR020845">
    <property type="entry name" value="AMP-binding_CS"/>
</dbReference>
<reference evidence="10 11" key="1">
    <citation type="journal article" date="2015" name="Nature">
        <title>rRNA introns, odd ribosomes, and small enigmatic genomes across a large radiation of phyla.</title>
        <authorList>
            <person name="Brown C.T."/>
            <person name="Hug L.A."/>
            <person name="Thomas B.C."/>
            <person name="Sharon I."/>
            <person name="Castelle C.J."/>
            <person name="Singh A."/>
            <person name="Wilkins M.J."/>
            <person name="Williams K.H."/>
            <person name="Banfield J.F."/>
        </authorList>
    </citation>
    <scope>NUCLEOTIDE SEQUENCE [LARGE SCALE GENOMIC DNA]</scope>
</reference>
<evidence type="ECO:0000256" key="6">
    <source>
        <dbReference type="ARBA" id="ARBA00022990"/>
    </source>
</evidence>
<feature type="transmembrane region" description="Helical" evidence="7">
    <location>
        <begin position="116"/>
        <end position="137"/>
    </location>
</feature>
<dbReference type="Pfam" id="PF00501">
    <property type="entry name" value="AMP-binding"/>
    <property type="match status" value="1"/>
</dbReference>
<keyword evidence="3" id="KW-0436">Ligase</keyword>
<dbReference type="FunFam" id="3.30.300.30:FF:000005">
    <property type="entry name" value="Acyl-coenzyme A synthetase ACSM5, mitochondrial"/>
    <property type="match status" value="1"/>
</dbReference>
<dbReference type="Gene3D" id="3.40.50.12780">
    <property type="entry name" value="N-terminal domain of ligase-like"/>
    <property type="match status" value="1"/>
</dbReference>
<gene>
    <name evidence="10" type="ORF">UV59_C0015G0006</name>
</gene>
<evidence type="ECO:0000256" key="3">
    <source>
        <dbReference type="ARBA" id="ARBA00022598"/>
    </source>
</evidence>